<organism evidence="3 4">
    <name type="scientific">Leishmania tarentolae</name>
    <name type="common">Sauroleishmania tarentolae</name>
    <dbReference type="NCBI Taxonomy" id="5689"/>
    <lineage>
        <taxon>Eukaryota</taxon>
        <taxon>Discoba</taxon>
        <taxon>Euglenozoa</taxon>
        <taxon>Kinetoplastea</taxon>
        <taxon>Metakinetoplastina</taxon>
        <taxon>Trypanosomatida</taxon>
        <taxon>Trypanosomatidae</taxon>
        <taxon>Leishmaniinae</taxon>
        <taxon>Leishmania</taxon>
        <taxon>lizard Leishmania</taxon>
    </lineage>
</organism>
<dbReference type="Proteomes" id="UP000419144">
    <property type="component" value="Unassembled WGS sequence"/>
</dbReference>
<keyword evidence="2" id="KW-0732">Signal</keyword>
<name>A0A640KWC8_LEITA</name>
<keyword evidence="1" id="KW-0812">Transmembrane</keyword>
<evidence type="ECO:0008006" key="5">
    <source>
        <dbReference type="Google" id="ProtNLM"/>
    </source>
</evidence>
<feature type="chain" id="PRO_5024789096" description="Membrane-associated protein" evidence="2">
    <location>
        <begin position="32"/>
        <end position="679"/>
    </location>
</feature>
<dbReference type="OrthoDB" id="271875at2759"/>
<sequence>MRRCRSWSAAPLLSVFLIVAVHFCALHGAATRSRESQLHCLTAEREPHGLINCVIQVQDEHQKPIMNFNPSDFIVLTRTSNTTAVVTRSALVRGSDMTTAVFTLSVSIATDVLIHVYLRENDVGSGNSGMREVRGSGITVSVPSWPASRLGPISCTAQSTGLALRSSTICRAALYDKNNMTSITHSSNVFFSEANALGNFVFTSGIEELVFSFTAPPTAPVDVSTFTLKVSLRDKDVDVKDGGVQAVQIPILYRGEVALSDTTGMQCPGETRPIKCFIEASGAQGPVIFNLTHFRLRVERLVGASTVAAETLGGLTTGSSTVATRHWVDVTDAFNVSITRFPLRPYAGVISLEPKSNDALYEARLRVLASTNGQDVEAASGDSAAIADNTADVGGSPYLFTTGILPNSPSVTLRGCRESVIGSGNTTVCFIDLANGVSGDTSFYVITTSQPESSVSNLTYVAHDATCMCRSLRFIYHAPTALISPVDDYINVSLYTSVEHSVSGMVMANNAPLLLNVLPVVSGSGHDTATARTDAVLVSVGILFYGSVLLAGGVLIVRRSRKVARIRRKRALKERTMMQAMGRCQGVPSSNAETLTDSPSALTGSPAMRTSLHGATAGHVVVRGGMGPNTPGYDTVNMLGISAGGPGAAGSRSVSPALAPAAVVSNVAVLPDTFPSDSD</sequence>
<proteinExistence type="predicted"/>
<dbReference type="VEuPathDB" id="TriTrypDB:LtaPh_3312300"/>
<comment type="caution">
    <text evidence="3">The sequence shown here is derived from an EMBL/GenBank/DDBJ whole genome shotgun (WGS) entry which is preliminary data.</text>
</comment>
<keyword evidence="1" id="KW-0472">Membrane</keyword>
<protein>
    <recommendedName>
        <fullName evidence="5">Membrane-associated protein</fullName>
    </recommendedName>
</protein>
<dbReference type="EMBL" id="BLBS01000051">
    <property type="protein sequence ID" value="GET91857.1"/>
    <property type="molecule type" value="Genomic_DNA"/>
</dbReference>
<feature type="transmembrane region" description="Helical" evidence="1">
    <location>
        <begin position="536"/>
        <end position="557"/>
    </location>
</feature>
<evidence type="ECO:0000313" key="3">
    <source>
        <dbReference type="EMBL" id="GET91857.1"/>
    </source>
</evidence>
<keyword evidence="1" id="KW-1133">Transmembrane helix</keyword>
<evidence type="ECO:0000256" key="2">
    <source>
        <dbReference type="SAM" id="SignalP"/>
    </source>
</evidence>
<gene>
    <name evidence="3" type="ORF">LtaPh_3312300</name>
</gene>
<dbReference type="AlphaFoldDB" id="A0A640KWC8"/>
<keyword evidence="4" id="KW-1185">Reference proteome</keyword>
<evidence type="ECO:0000256" key="1">
    <source>
        <dbReference type="SAM" id="Phobius"/>
    </source>
</evidence>
<reference evidence="3" key="1">
    <citation type="submission" date="2019-11" db="EMBL/GenBank/DDBJ databases">
        <title>Leishmania tarentolae CDS.</title>
        <authorList>
            <person name="Goto Y."/>
            <person name="Yamagishi J."/>
        </authorList>
    </citation>
    <scope>NUCLEOTIDE SEQUENCE [LARGE SCALE GENOMIC DNA]</scope>
    <source>
        <strain evidence="3">Parrot Tar II</strain>
    </source>
</reference>
<feature type="signal peptide" evidence="2">
    <location>
        <begin position="1"/>
        <end position="31"/>
    </location>
</feature>
<accession>A0A640KWC8</accession>
<evidence type="ECO:0000313" key="4">
    <source>
        <dbReference type="Proteomes" id="UP000419144"/>
    </source>
</evidence>